<evidence type="ECO:0000259" key="1">
    <source>
        <dbReference type="Pfam" id="PF13173"/>
    </source>
</evidence>
<dbReference type="EMBL" id="MGHD01000004">
    <property type="protein sequence ID" value="OGM60543.1"/>
    <property type="molecule type" value="Genomic_DNA"/>
</dbReference>
<dbReference type="Pfam" id="PF13173">
    <property type="entry name" value="AAA_14"/>
    <property type="match status" value="1"/>
</dbReference>
<dbReference type="InterPro" id="IPR025420">
    <property type="entry name" value="DUF4143"/>
</dbReference>
<sequence length="388" mass="44157">MNKYITRLAEIRLKQCLETRKIILLLGARQVGKTTLFKRILDPNSTLFLNLDVNLDRQRLLAASTLAPTEALTSLGKPQILVIDEAQKLPEATRIVKGWFDAELPLKIVLSGSSSLDLLDQSAESLTGRNIKVFLPPLIFSEILMNQSWYSPVFGLKQLSQFKTQIDSLVLSNLVYGSFPESVTSADKTQYLSNLVSDYLLKDIFHSGLIKIPNLLQKLLALLAHQSGSLVSVNELANNLNLSRKTVDRYLDLLERTFIIFKLSAFSTNPRKEIAKRQKIFFWDTGVRNALIGELNFNPLRSDIGQLWENWVIAEVAKKNFLEGNLNKLYFWRSRQGSEVDLVIKKPVGSLSAYEIKWSSTKTTTRKFTNRYQIPVEIINKDNFITYL</sequence>
<feature type="domain" description="AAA" evidence="1">
    <location>
        <begin position="20"/>
        <end position="144"/>
    </location>
</feature>
<proteinExistence type="predicted"/>
<gene>
    <name evidence="3" type="ORF">A2892_00790</name>
</gene>
<reference evidence="3 4" key="1">
    <citation type="journal article" date="2016" name="Nat. Commun.">
        <title>Thousands of microbial genomes shed light on interconnected biogeochemical processes in an aquifer system.</title>
        <authorList>
            <person name="Anantharaman K."/>
            <person name="Brown C.T."/>
            <person name="Hug L.A."/>
            <person name="Sharon I."/>
            <person name="Castelle C.J."/>
            <person name="Probst A.J."/>
            <person name="Thomas B.C."/>
            <person name="Singh A."/>
            <person name="Wilkins M.J."/>
            <person name="Karaoz U."/>
            <person name="Brodie E.L."/>
            <person name="Williams K.H."/>
            <person name="Hubbard S.S."/>
            <person name="Banfield J.F."/>
        </authorList>
    </citation>
    <scope>NUCLEOTIDE SEQUENCE [LARGE SCALE GENOMIC DNA]</scope>
</reference>
<dbReference type="PANTHER" id="PTHR43566:SF1">
    <property type="entry name" value="AAA+ ATPASE DOMAIN-CONTAINING PROTEIN"/>
    <property type="match status" value="1"/>
</dbReference>
<dbReference type="InterPro" id="IPR027417">
    <property type="entry name" value="P-loop_NTPase"/>
</dbReference>
<dbReference type="InterPro" id="IPR036388">
    <property type="entry name" value="WH-like_DNA-bd_sf"/>
</dbReference>
<dbReference type="Gene3D" id="3.40.50.300">
    <property type="entry name" value="P-loop containing nucleotide triphosphate hydrolases"/>
    <property type="match status" value="1"/>
</dbReference>
<dbReference type="InterPro" id="IPR041682">
    <property type="entry name" value="AAA_14"/>
</dbReference>
<dbReference type="Gene3D" id="1.10.10.10">
    <property type="entry name" value="Winged helix-like DNA-binding domain superfamily/Winged helix DNA-binding domain"/>
    <property type="match status" value="1"/>
</dbReference>
<feature type="domain" description="DUF4143" evidence="2">
    <location>
        <begin position="202"/>
        <end position="359"/>
    </location>
</feature>
<organism evidence="3 4">
    <name type="scientific">Candidatus Woesebacteria bacterium RIFCSPLOWO2_01_FULL_39_10b</name>
    <dbReference type="NCBI Taxonomy" id="1802517"/>
    <lineage>
        <taxon>Bacteria</taxon>
        <taxon>Candidatus Woeseibacteriota</taxon>
    </lineage>
</organism>
<evidence type="ECO:0000313" key="3">
    <source>
        <dbReference type="EMBL" id="OGM60543.1"/>
    </source>
</evidence>
<dbReference type="PANTHER" id="PTHR43566">
    <property type="entry name" value="CONSERVED PROTEIN"/>
    <property type="match status" value="1"/>
</dbReference>
<accession>A0A1F8B928</accession>
<name>A0A1F8B928_9BACT</name>
<evidence type="ECO:0000259" key="2">
    <source>
        <dbReference type="Pfam" id="PF13635"/>
    </source>
</evidence>
<dbReference type="SUPFAM" id="SSF46785">
    <property type="entry name" value="Winged helix' DNA-binding domain"/>
    <property type="match status" value="1"/>
</dbReference>
<evidence type="ECO:0000313" key="4">
    <source>
        <dbReference type="Proteomes" id="UP000176404"/>
    </source>
</evidence>
<comment type="caution">
    <text evidence="3">The sequence shown here is derived from an EMBL/GenBank/DDBJ whole genome shotgun (WGS) entry which is preliminary data.</text>
</comment>
<protein>
    <recommendedName>
        <fullName evidence="5">AAA+ ATPase domain-containing protein</fullName>
    </recommendedName>
</protein>
<dbReference type="InterPro" id="IPR036390">
    <property type="entry name" value="WH_DNA-bd_sf"/>
</dbReference>
<dbReference type="Proteomes" id="UP000176404">
    <property type="component" value="Unassembled WGS sequence"/>
</dbReference>
<evidence type="ECO:0008006" key="5">
    <source>
        <dbReference type="Google" id="ProtNLM"/>
    </source>
</evidence>
<dbReference type="AlphaFoldDB" id="A0A1F8B928"/>
<dbReference type="Pfam" id="PF13635">
    <property type="entry name" value="DUF4143"/>
    <property type="match status" value="1"/>
</dbReference>
<dbReference type="SUPFAM" id="SSF52540">
    <property type="entry name" value="P-loop containing nucleoside triphosphate hydrolases"/>
    <property type="match status" value="1"/>
</dbReference>